<feature type="compositionally biased region" description="Polar residues" evidence="2">
    <location>
        <begin position="1190"/>
        <end position="1211"/>
    </location>
</feature>
<feature type="region of interest" description="Disordered" evidence="2">
    <location>
        <begin position="3111"/>
        <end position="3181"/>
    </location>
</feature>
<sequence>MGTLKGPTALLAAAVLIYWFVMKLHGHIYYISGHVLRRAGEHSESLWQPSQHYRRRQLSQNYANASLDEGRERDALLALYDATQGATWRVANLSSKEAVPWGTEGVSYCRWYGVTCCATSPLFLVDCEGAHSVVILSLDSFGLSGSLPDALGDLRELTVLALGNNPRLVGGLPQSMSQLTHLLWVSVEDTGIVSCMEASAATESGGSLLPPPLSGPCTLPASLAYSHPYSPYGTSDLTCPLAILKSFLSYTSDLSPDVWDIITSPFPRPPTPGAVIAGANFTRFFNCSCHGSPSMSLVVSDLGPAVGAQCLIPPGSSGSRYTGLVVGIVLACLLPWLLGGWVIYICVTRKASLHRLVQRKEAEMARKRSKVPGTPGVALQNGRGLLSLSDVMVTWVVTDVAASTQLWEWKPDVMDRAIDRHNTVLRRLIDEFGGHEIRNEGDSFTLSFHDAVDAVMFCLKAQETLMAEDWPKELAEHPQTGVVSVGDVTSNPDAAGKGPLLIKGLRVRMGINTGVPDDIFLHDLTDHVDYRGLEYDLAGEICDLAEGGQVLMGPRTLQRWNKVNYSALIDPDILRDQQGGSFAQVGVGGQQPALLHGPSGRRSSVTGFGGLGVGGLSGGLGGLGRDSQQHLQAYYGGTLGGIGSASAAAAGNAGVGTVAGSAGGASSGYTPLSNLPNLHRNSDLHPQTYGSGMQASGQLSGDEEIPEDENSSQARAAAGGMAAPALTVLPAARSIRRNCSRSPSWGLRSTFIAQIDRVNGSGATAGASPAPVIVGGAVTMIAGSEITGAPHGSDGRSTGHLGLPFVPRAPLPSNLSSPRVPQASGLSYNEGAALGRCPARETPPTGTGVTFGREDSDSRTVASPVPRASNTQALLHQHAAQAAQMAVAAVAAARSAATGLNSHGAHGHPESGSDDDRGSSARLLQSPRQEASVPLPPRLSNALARTGSIGDRPSSGGPGRRRGDDSDHVGVSGASAPMPVVAGLQRFISHGWRGLQVSVLPPRVQVGHGPGMELSAPGTASPSHPAAQLQTPGAGATRSCALGRVVRSRLNGTLHGVAAAAGPTPVLPIQQLLRNTGVTAAGLSNCDSSEGQPSLSVVPLEDDDRAATAAGSGGAGTSSRSGLNRIYSLPTAHTFAAASSYRAAPLQRCAAEASSREGSPRQQGQGRKPGPSSFASFFQLQKPSRDRSRNGVSSPTSADSPVTNLHQQQSAEANGLSLGLIQGAGEMDSAGAGGGGSGGRCGSRSAAVSAPPPPLALSPSGGRLGSFDAAKLSGPSRRALVGLPGPPRMSLANEAGLHPLLLNPMQPGSLAALPGLRMPVALRHPQQLAPRPLMPSLLRTDNGLGTPPAALQDHVTRTGDSTSSAGNMVRGITLGSVYRPMPEPQRTVSLDGSGAAIGGGRGGSGSGSGGGGVGGPSGGQHGGSGSPLKLAGSVHQLNGATAQLSYHPNATSGYNYLDRFLPEVDGGAIGGIERRPAIAPTPPLLRGAPQQCWPLLLRLQLLWLHLLRAFRHLLRRCLICVKLLTSSDDDPADVDIWEHTEGTVLGSVVGAHRTAGGGSKPQETKGVLVDMGYYHFTPLDYGAGAAGGDSNYVHLMQIVPSSVAARVLMFSWPLALPVGWEKISPGFFDAAGSSRLMFPDMRELMGGDLQAIRPVVTVAFSSIEGFKELSAVSVDAGRDVLQLHNAAVRETLSTCSGYECKEFNGSFMTTFASPTSAVEWALTLQLALVAMPWPEDLLNCEAAAVVLNPENNALLFRGLRCRVGIYAGAIDRVTPHAKTGRADYFGQPVNRAARLMTAALGGQVVLDQNLLDEVLEEWRRRQEVRRLATIPSVEEGSVADEGSLRAPSEMRQARSFVSAKSTNSRLRHMSSTAASSTPSVTTLPELSMQHISARTGGQWSNFTNIYGQGGSAGSGGDGGTPTTTTTTGGGATIPSTGTATNSVAGAVNGLPVPSSGSARADALLLSPFSRPGSHITSTMRSSGVVKEIGPDTSRSPMQWRVRRAGSVNFATSASAAASVALGKGASGAAATMVDPNDTGNGSSSGGLRPAVSASSAGGLVRSLERLLTDPKVQRSARSEPRIQRVSRLGLSGLTAVLRDGSGGNGRPASGSPRCGVSTRGAGVAASAGCDGSGPHPAAPTVSSPSIMMSTTEGLVPWLPEAGNLPGVEHHTRSSSFIHHSFVGGGGGGGGSSAGALWPTVGGPRSQLQASLVVSAQQPSQSSPSRSVIANALGIGSVNGGQPTASCSGGTAGGHGGGSNSAPGAQIPSWMASALQTHTSHSSMAGGLSAGGASDLSVLAAAGLELQPADWDPVSRQAAASRARRRRRASVGEIVGGMLQLTAQGQTVASSPSRGTLMGSASRHDGSNMVDISVAHSFRGGGASGSQTPGCHTPGRSPSRRISPAVAGMRARLLLGSPQSTGSGGSCSAATVRGLNFSCVPGASLDAPDSPCASLTVLSPRSVVNSKTPSVRRTGSSPLGMAQIHTTPSPEASGTDMQLPGSESSMTVQQCQRFGGCGGTASSWSTGSKMSAVPPLDLPTSSRHRPQHRHHSFQQPPGSGVPLDARNLRYMTSITTTMGQHQHHPHQFHYSHNPHTQQALSASRDLVQQVHSTAPQMQDSGMPSAAYSMDYRLPEDADIAPLQQNMSDQGSFGQGLASANPFPHRSLGGLLASVAEAPTPSSGSTLNLAPETSGLEIFMQELGKSALDESGEDLRRNMAQLPLRLPASVQDWSNASLMSCNEGSGHSLREGNARPSGRVDPGTTQQGSSARTAGAGDGQNGMGISDRLGNAQPPWPATDLVTRQDYGETRVAFPANEDLVARGSCVDSNGGGGDKDTWIKSSAADTGSGDFGPAAVTSIDNTGPATCTFVITSSSGVSAPPLLQDLEGSQSHKGSHLPAASTADTSSRTSLASRTSAPSSPTSRALALVPMLAQRETDSERAAPQPNRLLHPLASMMLVNAGSSFIRRMYDTGSSTGASCQLGDSEAMPSFAANLQKAAGESPDGCGATAAGNGDIFSGHTSGLVRTDSDFCSLPQPPLVRSHSGRSNEGPTMLGRGFVTLHGNPMYLAYRSMTGRVPIAEVDDEGLETCSGDTVAAVEDGAMAQSLELVTTNKNSHTTPPPAAREGTRSVPTFRPPSKQKRQAAGRQTAPAPPTCSSSTGIGGDTSGGLFQRVPPPVALPPPPHYWLGGGVAKAKEGAHQLSDGPQHWSMGASVSMVNSSQPPPGPPAPAPSTFTAGGHYMSRNSSGGTMQAMMVASMESPASDVCCLRYSSTNDEDLAPFASSQLSGSAPAQHAIPAPTSLAHAARTSLGALHGAGFCTAIRTHFAPADMATLMKLGAGSSDGRIGAGSSGGGGGGTVRVTRRSGGGAMAAVVGAAPPLACSSTLTTGRRRASSGAIGVSFHAAVEAAISQMQPGSSFNRQSDSQFFAAAFGAPGSSPARGLRKSMSSWGRRNPSESRAPTSSGSPLNDVAAGAATTIAAFVGIRPRSQRTVWRRARRPASETSGSLLSPAIEQLAAFVTTQGGLDPRTLHHSDRGMDAMCAAAPVAGVASSRMPVASAPIRSDGGLNTACGRGAAALRRSAPGHPLPVTGSSVTGVTSGTGAANGSGGLPSIRTSVSGTSYQASEAPRAPARATASDDATVSMLMAAAASARMSMTGRLQASHGDGAGDASGAVGCGTGCQAGSQRAYDSHQPGFFDPAGTPATISTVHFSTGSAVTGVATAGDPSIDAGSVGFMGRSRRSSASSQVIYGVGGSSSPGHVSLAHPVSQAQTQMQTQFQQQQRALQPPPSHLVMATTTSVHSRHGAIESHATSPYTGPPVQTASSISRGSASRTSCSFVMGGRNAGGLAGMSLVSGTAPGTPHGSLAGPSGGDSISALRATMQRSSTPELPVFMPLGTTVSSNPAAGGTGSGVVPYLQMSRLRASNQSLPEDIIAGVGAAAASASAAASMSRELGRPPDSAATQISNPGGLGLGPGTCRGSWWRSPRTQSVLLPGEEGSRSTGGGGGTGQGGGPTPDKAAHTPGSPEVMPAISSGAGGIGAGGVGAAIKAEKENRPAVMAECYKITQQPTGGVGSGGGNEVAQSITMIKYTNLKQKLTHDAEEPDDVLVPTNMLMVPTVSVEVAIWSLGVFRLKGVTEPIKIVQVLPVELEGRLAILNKAGLNRGKARCIERRVTCLDVITLQLPDVSQLSCVAVAEAAAAAAAAAPAGGSGDEILLSCAEGPADDGVDNGMVDRLGLRATDEVNTEVSDGVGGGEMEANGDAVSQDPVPQLLPSVPYMQGLANPDGTSAAPPEAVERRGVISPILPGQATTSPADAGGRWAGLQVQKRSDTLCEVESSGKGLPPISEVATPVGSPLPCSREPVTTAATSMPGAASRCDSVHMHFPNENPGQDPDANSTASLRHEWDGATGGNRIPGQLQDLACGPPLGASEAPCRHVFRVPSLQTAPGELPYQRNTNHRNYSQPQPVDPVGPYASRGGETEYVTSVNSTADGRPSDTSLVVERHSPVLPRAAGETASAAPLSTGPLPSSLSYLTQQGTRDTMSTFAAMVSAGIVDIRSPGGSPVNTPLPVARDNMLLTHDAASGTPLTGADMHPDPEVAAAANGWNP</sequence>
<name>A0ABQ5SJ82_9CHLO</name>
<accession>A0ABQ5SJ82</accession>
<feature type="compositionally biased region" description="Gly residues" evidence="2">
    <location>
        <begin position="2249"/>
        <end position="2258"/>
    </location>
</feature>
<evidence type="ECO:0000313" key="5">
    <source>
        <dbReference type="EMBL" id="GLI69538.1"/>
    </source>
</evidence>
<dbReference type="PROSITE" id="PS50125">
    <property type="entry name" value="GUANYLATE_CYCLASE_2"/>
    <property type="match status" value="2"/>
</dbReference>
<evidence type="ECO:0000313" key="6">
    <source>
        <dbReference type="Proteomes" id="UP001165090"/>
    </source>
</evidence>
<gene>
    <name evidence="5" type="ORF">VaNZ11_014183</name>
</gene>
<dbReference type="PANTHER" id="PTHR43081">
    <property type="entry name" value="ADENYLATE CYCLASE, TERMINAL-DIFFERENTIATION SPECIFIC-RELATED"/>
    <property type="match status" value="1"/>
</dbReference>
<feature type="region of interest" description="Disordered" evidence="2">
    <location>
        <begin position="3436"/>
        <end position="3470"/>
    </location>
</feature>
<feature type="region of interest" description="Disordered" evidence="2">
    <location>
        <begin position="3580"/>
        <end position="3637"/>
    </location>
</feature>
<feature type="compositionally biased region" description="Pro residues" evidence="2">
    <location>
        <begin position="3221"/>
        <end position="3230"/>
    </location>
</feature>
<feature type="region of interest" description="Disordered" evidence="2">
    <location>
        <begin position="2465"/>
        <end position="2501"/>
    </location>
</feature>
<feature type="region of interest" description="Disordered" evidence="2">
    <location>
        <begin position="834"/>
        <end position="867"/>
    </location>
</feature>
<feature type="compositionally biased region" description="Polar residues" evidence="2">
    <location>
        <begin position="2761"/>
        <end position="2770"/>
    </location>
</feature>
<feature type="region of interest" description="Disordered" evidence="2">
    <location>
        <begin position="4388"/>
        <end position="4415"/>
    </location>
</feature>
<feature type="compositionally biased region" description="Polar residues" evidence="2">
    <location>
        <begin position="2483"/>
        <end position="2501"/>
    </location>
</feature>
<feature type="domain" description="Guanylate cyclase" evidence="4">
    <location>
        <begin position="1657"/>
        <end position="1796"/>
    </location>
</feature>
<feature type="compositionally biased region" description="Low complexity" evidence="2">
    <location>
        <begin position="3590"/>
        <end position="3603"/>
    </location>
</feature>
<dbReference type="SUPFAM" id="SSF52058">
    <property type="entry name" value="L domain-like"/>
    <property type="match status" value="1"/>
</dbReference>
<dbReference type="InterPro" id="IPR029787">
    <property type="entry name" value="Nucleotide_cyclase"/>
</dbReference>
<feature type="region of interest" description="Disordered" evidence="2">
    <location>
        <begin position="2344"/>
        <end position="2365"/>
    </location>
</feature>
<feature type="compositionally biased region" description="Polar residues" evidence="2">
    <location>
        <begin position="1173"/>
        <end position="1182"/>
    </location>
</feature>
<feature type="compositionally biased region" description="Polar residues" evidence="2">
    <location>
        <begin position="2344"/>
        <end position="2353"/>
    </location>
</feature>
<feature type="region of interest" description="Disordered" evidence="2">
    <location>
        <begin position="4447"/>
        <end position="4480"/>
    </location>
</feature>
<feature type="compositionally biased region" description="Gly residues" evidence="2">
    <location>
        <begin position="4002"/>
        <end position="4015"/>
    </location>
</feature>
<dbReference type="InterPro" id="IPR032675">
    <property type="entry name" value="LRR_dom_sf"/>
</dbReference>
<evidence type="ECO:0000259" key="4">
    <source>
        <dbReference type="PROSITE" id="PS50125"/>
    </source>
</evidence>
<evidence type="ECO:0000256" key="3">
    <source>
        <dbReference type="SAM" id="Phobius"/>
    </source>
</evidence>
<feature type="region of interest" description="Disordered" evidence="2">
    <location>
        <begin position="2737"/>
        <end position="2798"/>
    </location>
</feature>
<protein>
    <recommendedName>
        <fullName evidence="4">Guanylate cyclase domain-containing protein</fullName>
    </recommendedName>
</protein>
<dbReference type="SMART" id="SM00044">
    <property type="entry name" value="CYCc"/>
    <property type="match status" value="1"/>
</dbReference>
<feature type="compositionally biased region" description="Low complexity" evidence="2">
    <location>
        <begin position="2897"/>
        <end position="2924"/>
    </location>
</feature>
<feature type="compositionally biased region" description="Polar residues" evidence="2">
    <location>
        <begin position="3614"/>
        <end position="3625"/>
    </location>
</feature>
<keyword evidence="3" id="KW-0812">Transmembrane</keyword>
<comment type="caution">
    <text evidence="5">The sequence shown here is derived from an EMBL/GenBank/DDBJ whole genome shotgun (WGS) entry which is preliminary data.</text>
</comment>
<feature type="compositionally biased region" description="Gly residues" evidence="2">
    <location>
        <begin position="1395"/>
        <end position="1425"/>
    </location>
</feature>
<feature type="compositionally biased region" description="Polar residues" evidence="2">
    <location>
        <begin position="3811"/>
        <end position="3822"/>
    </location>
</feature>
<feature type="region of interest" description="Disordered" evidence="2">
    <location>
        <begin position="899"/>
        <end position="974"/>
    </location>
</feature>
<organism evidence="5 6">
    <name type="scientific">Volvox africanus</name>
    <dbReference type="NCBI Taxonomy" id="51714"/>
    <lineage>
        <taxon>Eukaryota</taxon>
        <taxon>Viridiplantae</taxon>
        <taxon>Chlorophyta</taxon>
        <taxon>core chlorophytes</taxon>
        <taxon>Chlorophyceae</taxon>
        <taxon>CS clade</taxon>
        <taxon>Chlamydomonadales</taxon>
        <taxon>Volvocaceae</taxon>
        <taxon>Volvox</taxon>
    </lineage>
</organism>
<feature type="region of interest" description="Disordered" evidence="2">
    <location>
        <begin position="3951"/>
        <end position="4036"/>
    </location>
</feature>
<feature type="region of interest" description="Disordered" evidence="2">
    <location>
        <begin position="3196"/>
        <end position="3236"/>
    </location>
</feature>
<feature type="compositionally biased region" description="Polar residues" evidence="2">
    <location>
        <begin position="684"/>
        <end position="699"/>
    </location>
</feature>
<keyword evidence="6" id="KW-1185">Reference proteome</keyword>
<feature type="domain" description="Guanylate cyclase" evidence="4">
    <location>
        <begin position="394"/>
        <end position="549"/>
    </location>
</feature>
<feature type="compositionally biased region" description="Gly residues" evidence="2">
    <location>
        <begin position="1231"/>
        <end position="1241"/>
    </location>
</feature>
<feature type="region of interest" description="Disordered" evidence="2">
    <location>
        <begin position="1151"/>
        <end position="1211"/>
    </location>
</feature>
<keyword evidence="3" id="KW-1133">Transmembrane helix</keyword>
<feature type="compositionally biased region" description="Gly residues" evidence="2">
    <location>
        <begin position="1910"/>
        <end position="1919"/>
    </location>
</feature>
<feature type="region of interest" description="Disordered" evidence="2">
    <location>
        <begin position="2245"/>
        <end position="2265"/>
    </location>
</feature>
<dbReference type="InterPro" id="IPR050697">
    <property type="entry name" value="Adenylyl/Guanylyl_Cyclase_3/4"/>
</dbReference>
<feature type="region of interest" description="Disordered" evidence="2">
    <location>
        <begin position="1910"/>
        <end position="1940"/>
    </location>
</feature>
<feature type="compositionally biased region" description="Acidic residues" evidence="2">
    <location>
        <begin position="701"/>
        <end position="710"/>
    </location>
</feature>
<feature type="compositionally biased region" description="Polar residues" evidence="2">
    <location>
        <begin position="4455"/>
        <end position="4467"/>
    </location>
</feature>
<dbReference type="PANTHER" id="PTHR43081:SF1">
    <property type="entry name" value="ADENYLATE CYCLASE, TERMINAL-DIFFERENTIATION SPECIFIC"/>
    <property type="match status" value="1"/>
</dbReference>
<dbReference type="SUPFAM" id="SSF55073">
    <property type="entry name" value="Nucleotide cyclase"/>
    <property type="match status" value="2"/>
</dbReference>
<feature type="compositionally biased region" description="Polar residues" evidence="2">
    <location>
        <begin position="2465"/>
        <end position="2476"/>
    </location>
</feature>
<feature type="compositionally biased region" description="Basic residues" evidence="2">
    <location>
        <begin position="2541"/>
        <end position="2551"/>
    </location>
</feature>
<dbReference type="CDD" id="cd07302">
    <property type="entry name" value="CHD"/>
    <property type="match status" value="1"/>
</dbReference>
<comment type="subcellular location">
    <subcellularLocation>
        <location evidence="1">Cytoplasm</location>
        <location evidence="1">Cytoskeleton</location>
        <location evidence="1">Cilium axoneme</location>
    </subcellularLocation>
</comment>
<feature type="region of interest" description="Disordered" evidence="2">
    <location>
        <begin position="1974"/>
        <end position="1994"/>
    </location>
</feature>
<feature type="compositionally biased region" description="Low complexity" evidence="2">
    <location>
        <begin position="1920"/>
        <end position="1940"/>
    </location>
</feature>
<feature type="region of interest" description="Disordered" evidence="2">
    <location>
        <begin position="1835"/>
        <end position="1880"/>
    </location>
</feature>
<dbReference type="Proteomes" id="UP001165090">
    <property type="component" value="Unassembled WGS sequence"/>
</dbReference>
<feature type="transmembrane region" description="Helical" evidence="3">
    <location>
        <begin position="6"/>
        <end position="22"/>
    </location>
</feature>
<feature type="region of interest" description="Disordered" evidence="2">
    <location>
        <begin position="1377"/>
        <end position="1431"/>
    </location>
</feature>
<evidence type="ECO:0000256" key="1">
    <source>
        <dbReference type="ARBA" id="ARBA00004430"/>
    </source>
</evidence>
<feature type="region of interest" description="Disordered" evidence="2">
    <location>
        <begin position="2032"/>
        <end position="2054"/>
    </location>
</feature>
<feature type="compositionally biased region" description="Low complexity" evidence="2">
    <location>
        <begin position="1870"/>
        <end position="1880"/>
    </location>
</feature>
<feature type="region of interest" description="Disordered" evidence="2">
    <location>
        <begin position="2098"/>
        <end position="2117"/>
    </location>
</feature>
<feature type="compositionally biased region" description="Polar residues" evidence="2">
    <location>
        <begin position="3446"/>
        <end position="3467"/>
    </location>
</feature>
<feature type="region of interest" description="Disordered" evidence="2">
    <location>
        <begin position="4585"/>
        <end position="4609"/>
    </location>
</feature>
<dbReference type="Gene3D" id="3.30.70.1230">
    <property type="entry name" value="Nucleotide cyclase"/>
    <property type="match status" value="2"/>
</dbReference>
<reference evidence="5 6" key="1">
    <citation type="journal article" date="2023" name="IScience">
        <title>Expanded male sex-determining region conserved during the evolution of homothallism in the green alga Volvox.</title>
        <authorList>
            <person name="Yamamoto K."/>
            <person name="Matsuzaki R."/>
            <person name="Mahakham W."/>
            <person name="Heman W."/>
            <person name="Sekimoto H."/>
            <person name="Kawachi M."/>
            <person name="Minakuchi Y."/>
            <person name="Toyoda A."/>
            <person name="Nozaki H."/>
        </authorList>
    </citation>
    <scope>NUCLEOTIDE SEQUENCE [LARGE SCALE GENOMIC DNA]</scope>
    <source>
        <strain evidence="5 6">NIES-4468</strain>
    </source>
</reference>
<feature type="region of interest" description="Disordered" evidence="2">
    <location>
        <begin position="1227"/>
        <end position="1262"/>
    </location>
</feature>
<keyword evidence="3" id="KW-0472">Membrane</keyword>
<dbReference type="EMBL" id="BSDZ01000086">
    <property type="protein sequence ID" value="GLI69538.1"/>
    <property type="molecule type" value="Genomic_DNA"/>
</dbReference>
<feature type="region of interest" description="Disordered" evidence="2">
    <location>
        <begin position="2880"/>
        <end position="2924"/>
    </location>
</feature>
<dbReference type="Pfam" id="PF00211">
    <property type="entry name" value="Guanylate_cyc"/>
    <property type="match status" value="2"/>
</dbReference>
<feature type="compositionally biased region" description="Basic and acidic residues" evidence="2">
    <location>
        <begin position="907"/>
        <end position="919"/>
    </location>
</feature>
<feature type="region of interest" description="Disordered" evidence="2">
    <location>
        <begin position="3810"/>
        <end position="3829"/>
    </location>
</feature>
<evidence type="ECO:0000256" key="2">
    <source>
        <dbReference type="SAM" id="MobiDB-lite"/>
    </source>
</evidence>
<dbReference type="Gene3D" id="3.80.10.10">
    <property type="entry name" value="Ribonuclease Inhibitor"/>
    <property type="match status" value="1"/>
</dbReference>
<feature type="region of interest" description="Disordered" evidence="2">
    <location>
        <begin position="4337"/>
        <end position="4359"/>
    </location>
</feature>
<feature type="region of interest" description="Disordered" evidence="2">
    <location>
        <begin position="2521"/>
        <end position="2561"/>
    </location>
</feature>
<feature type="transmembrane region" description="Helical" evidence="3">
    <location>
        <begin position="321"/>
        <end position="344"/>
    </location>
</feature>
<feature type="region of interest" description="Disordered" evidence="2">
    <location>
        <begin position="673"/>
        <end position="719"/>
    </location>
</feature>
<dbReference type="InterPro" id="IPR001054">
    <property type="entry name" value="A/G_cyclase"/>
</dbReference>
<feature type="region of interest" description="Disordered" evidence="2">
    <location>
        <begin position="2379"/>
        <end position="2400"/>
    </location>
</feature>
<proteinExistence type="predicted"/>